<dbReference type="Proteomes" id="UP000807306">
    <property type="component" value="Unassembled WGS sequence"/>
</dbReference>
<accession>A0A9P6JJA8</accession>
<evidence type="ECO:0000313" key="3">
    <source>
        <dbReference type="Proteomes" id="UP000807306"/>
    </source>
</evidence>
<gene>
    <name evidence="2" type="ORF">CPB83DRAFT_73394</name>
</gene>
<keyword evidence="3" id="KW-1185">Reference proteome</keyword>
<feature type="compositionally biased region" description="Polar residues" evidence="1">
    <location>
        <begin position="14"/>
        <end position="29"/>
    </location>
</feature>
<reference evidence="2" key="1">
    <citation type="submission" date="2020-11" db="EMBL/GenBank/DDBJ databases">
        <authorList>
            <consortium name="DOE Joint Genome Institute"/>
            <person name="Ahrendt S."/>
            <person name="Riley R."/>
            <person name="Andreopoulos W."/>
            <person name="Labutti K."/>
            <person name="Pangilinan J."/>
            <person name="Ruiz-Duenas F.J."/>
            <person name="Barrasa J.M."/>
            <person name="Sanchez-Garcia M."/>
            <person name="Camarero S."/>
            <person name="Miyauchi S."/>
            <person name="Serrano A."/>
            <person name="Linde D."/>
            <person name="Babiker R."/>
            <person name="Drula E."/>
            <person name="Ayuso-Fernandez I."/>
            <person name="Pacheco R."/>
            <person name="Padilla G."/>
            <person name="Ferreira P."/>
            <person name="Barriuso J."/>
            <person name="Kellner H."/>
            <person name="Castanera R."/>
            <person name="Alfaro M."/>
            <person name="Ramirez L."/>
            <person name="Pisabarro A.G."/>
            <person name="Kuo A."/>
            <person name="Tritt A."/>
            <person name="Lipzen A."/>
            <person name="He G."/>
            <person name="Yan M."/>
            <person name="Ng V."/>
            <person name="Cullen D."/>
            <person name="Martin F."/>
            <person name="Rosso M.-N."/>
            <person name="Henrissat B."/>
            <person name="Hibbett D."/>
            <person name="Martinez A.T."/>
            <person name="Grigoriev I.V."/>
        </authorList>
    </citation>
    <scope>NUCLEOTIDE SEQUENCE</scope>
    <source>
        <strain evidence="2">CBS 506.95</strain>
    </source>
</reference>
<proteinExistence type="predicted"/>
<organism evidence="2 3">
    <name type="scientific">Crepidotus variabilis</name>
    <dbReference type="NCBI Taxonomy" id="179855"/>
    <lineage>
        <taxon>Eukaryota</taxon>
        <taxon>Fungi</taxon>
        <taxon>Dikarya</taxon>
        <taxon>Basidiomycota</taxon>
        <taxon>Agaricomycotina</taxon>
        <taxon>Agaricomycetes</taxon>
        <taxon>Agaricomycetidae</taxon>
        <taxon>Agaricales</taxon>
        <taxon>Agaricineae</taxon>
        <taxon>Crepidotaceae</taxon>
        <taxon>Crepidotus</taxon>
    </lineage>
</organism>
<evidence type="ECO:0000313" key="2">
    <source>
        <dbReference type="EMBL" id="KAF9522888.1"/>
    </source>
</evidence>
<dbReference type="AlphaFoldDB" id="A0A9P6JJA8"/>
<feature type="region of interest" description="Disordered" evidence="1">
    <location>
        <begin position="1"/>
        <end position="31"/>
    </location>
</feature>
<sequence>MSSSSGFEEHSYGISISPSPQTSLPSNYLTPDLQDQETTISVSTAFHPTAHPQFPPTDTLLVSADGVLFYVHSFVILKASAFAFETTIGGPLDDPRFRNTVIPVPSVSPELNVILHAVYDISPANHSPTLQHLINAVDMMPNYSLPVGRLLHPDSSLFLYFMSIAPLHPMEIFVLAAHHEIHQLAVNTSAHLLSYPMHTITDEQADRMGAAYLRRLLNLRLTRFTALKNILLHAPLPHAPSRKCGFVEQRRLTRAWALASAYIVWDSRLDLSTYSLQSSLEPLTEDVDCSICKEILQARIDDVILRWTAVERTI</sequence>
<name>A0A9P6JJA8_9AGAR</name>
<evidence type="ECO:0008006" key="4">
    <source>
        <dbReference type="Google" id="ProtNLM"/>
    </source>
</evidence>
<evidence type="ECO:0000256" key="1">
    <source>
        <dbReference type="SAM" id="MobiDB-lite"/>
    </source>
</evidence>
<comment type="caution">
    <text evidence="2">The sequence shown here is derived from an EMBL/GenBank/DDBJ whole genome shotgun (WGS) entry which is preliminary data.</text>
</comment>
<dbReference type="EMBL" id="MU157931">
    <property type="protein sequence ID" value="KAF9522888.1"/>
    <property type="molecule type" value="Genomic_DNA"/>
</dbReference>
<protein>
    <recommendedName>
        <fullName evidence="4">BTB domain-containing protein</fullName>
    </recommendedName>
</protein>
<dbReference type="OrthoDB" id="3265815at2759"/>